<dbReference type="NCBIfam" id="NF005495">
    <property type="entry name" value="PRK07109.1"/>
    <property type="match status" value="1"/>
</dbReference>
<name>A0A2U2IZS6_9SPHN</name>
<evidence type="ECO:0000313" key="8">
    <source>
        <dbReference type="Proteomes" id="UP000245916"/>
    </source>
</evidence>
<dbReference type="PANTHER" id="PTHR44196:SF1">
    <property type="entry name" value="DEHYDROGENASE_REDUCTASE SDR FAMILY MEMBER 7B"/>
    <property type="match status" value="1"/>
</dbReference>
<evidence type="ECO:0000256" key="5">
    <source>
        <dbReference type="SAM" id="Phobius"/>
    </source>
</evidence>
<dbReference type="AlphaFoldDB" id="A0A2U2IZS6"/>
<dbReference type="InterPro" id="IPR002347">
    <property type="entry name" value="SDR_fam"/>
</dbReference>
<dbReference type="InterPro" id="IPR057326">
    <property type="entry name" value="KR_dom"/>
</dbReference>
<organism evidence="7 8">
    <name type="scientific">Allosphingosinicella humi</name>
    <dbReference type="NCBI Taxonomy" id="2068657"/>
    <lineage>
        <taxon>Bacteria</taxon>
        <taxon>Pseudomonadati</taxon>
        <taxon>Pseudomonadota</taxon>
        <taxon>Alphaproteobacteria</taxon>
        <taxon>Sphingomonadales</taxon>
        <taxon>Sphingomonadaceae</taxon>
        <taxon>Allosphingosinicella</taxon>
    </lineage>
</organism>
<feature type="region of interest" description="Disordered" evidence="4">
    <location>
        <begin position="194"/>
        <end position="213"/>
    </location>
</feature>
<evidence type="ECO:0000256" key="1">
    <source>
        <dbReference type="ARBA" id="ARBA00006484"/>
    </source>
</evidence>
<keyword evidence="5" id="KW-0812">Transmembrane</keyword>
<dbReference type="Pfam" id="PF00106">
    <property type="entry name" value="adh_short"/>
    <property type="match status" value="1"/>
</dbReference>
<dbReference type="InterPro" id="IPR020904">
    <property type="entry name" value="Sc_DH/Rdtase_CS"/>
</dbReference>
<keyword evidence="2" id="KW-0560">Oxidoreductase</keyword>
<feature type="transmembrane region" description="Helical" evidence="5">
    <location>
        <begin position="311"/>
        <end position="329"/>
    </location>
</feature>
<feature type="compositionally biased region" description="Basic and acidic residues" evidence="4">
    <location>
        <begin position="281"/>
        <end position="293"/>
    </location>
</feature>
<dbReference type="PANTHER" id="PTHR44196">
    <property type="entry name" value="DEHYDROGENASE/REDUCTASE SDR FAMILY MEMBER 7B"/>
    <property type="match status" value="1"/>
</dbReference>
<reference evidence="7 8" key="1">
    <citation type="submission" date="2018-05" db="EMBL/GenBank/DDBJ databases">
        <title>Genome of Sphingosinicella humi QZX222.</title>
        <authorList>
            <person name="Qiao Z."/>
            <person name="Wang G."/>
        </authorList>
    </citation>
    <scope>NUCLEOTIDE SEQUENCE [LARGE SCALE GENOMIC DNA]</scope>
    <source>
        <strain evidence="7 8">QZX222</strain>
    </source>
</reference>
<keyword evidence="5" id="KW-0472">Membrane</keyword>
<comment type="similarity">
    <text evidence="1 3">Belongs to the short-chain dehydrogenases/reductases (SDR) family.</text>
</comment>
<sequence length="350" mass="37169">MAAKLKPLSQQVIVITGASSGIGLATARLAAVKGAKVVLSARTRDALSTAVDEIKQAGGEASFVVADVGKRDEVEAIAAHAIERFGGFDTWVNDAGVMIWGKIGDVAEEDMRRLFETNFWGVVYGSEVAVEHLRKRGGALINIGSVESDRAAPLQGIYAASKHAVKGFTDALRMELEVEGAPVSVTLVKPGSIGTPLPQHAKDLTGREPKLPPPVYEPIEAAATILRAAERPVRDAFVGGSARAISSLSHRAPRMMDWLSEKFLLPAEMGDRPSTPSDNLHQGHGEGKVRGDHQGSAIRPSLYSRAARHPATTWAVASVAGAGIGAFLLSRRSRRQPAASDIRVEREEAT</sequence>
<dbReference type="InterPro" id="IPR036291">
    <property type="entry name" value="NAD(P)-bd_dom_sf"/>
</dbReference>
<dbReference type="RefSeq" id="WP_109269719.1">
    <property type="nucleotide sequence ID" value="NZ_QFFF01000001.1"/>
</dbReference>
<dbReference type="SUPFAM" id="SSF51735">
    <property type="entry name" value="NAD(P)-binding Rossmann-fold domains"/>
    <property type="match status" value="1"/>
</dbReference>
<dbReference type="PRINTS" id="PR00080">
    <property type="entry name" value="SDRFAMILY"/>
</dbReference>
<dbReference type="SMART" id="SM00822">
    <property type="entry name" value="PKS_KR"/>
    <property type="match status" value="1"/>
</dbReference>
<dbReference type="GO" id="GO:0016491">
    <property type="term" value="F:oxidoreductase activity"/>
    <property type="evidence" value="ECO:0007669"/>
    <property type="project" value="UniProtKB-KW"/>
</dbReference>
<dbReference type="Gene3D" id="3.40.50.720">
    <property type="entry name" value="NAD(P)-binding Rossmann-like Domain"/>
    <property type="match status" value="1"/>
</dbReference>
<feature type="compositionally biased region" description="Basic and acidic residues" evidence="4">
    <location>
        <begin position="200"/>
        <end position="210"/>
    </location>
</feature>
<evidence type="ECO:0000256" key="2">
    <source>
        <dbReference type="ARBA" id="ARBA00023002"/>
    </source>
</evidence>
<dbReference type="PROSITE" id="PS00061">
    <property type="entry name" value="ADH_SHORT"/>
    <property type="match status" value="1"/>
</dbReference>
<proteinExistence type="inferred from homology"/>
<dbReference type="EMBL" id="QFFF01000001">
    <property type="protein sequence ID" value="PWG01579.1"/>
    <property type="molecule type" value="Genomic_DNA"/>
</dbReference>
<keyword evidence="8" id="KW-1185">Reference proteome</keyword>
<gene>
    <name evidence="7" type="ORF">DF286_00845</name>
</gene>
<evidence type="ECO:0000256" key="3">
    <source>
        <dbReference type="RuleBase" id="RU000363"/>
    </source>
</evidence>
<feature type="domain" description="Ketoreductase" evidence="6">
    <location>
        <begin position="11"/>
        <end position="196"/>
    </location>
</feature>
<protein>
    <submittedName>
        <fullName evidence="7">Short-chain dehydrogenase</fullName>
    </submittedName>
</protein>
<keyword evidence="5" id="KW-1133">Transmembrane helix</keyword>
<evidence type="ECO:0000313" key="7">
    <source>
        <dbReference type="EMBL" id="PWG01579.1"/>
    </source>
</evidence>
<comment type="caution">
    <text evidence="7">The sequence shown here is derived from an EMBL/GenBank/DDBJ whole genome shotgun (WGS) entry which is preliminary data.</text>
</comment>
<dbReference type="GO" id="GO:0016020">
    <property type="term" value="C:membrane"/>
    <property type="evidence" value="ECO:0007669"/>
    <property type="project" value="TreeGrafter"/>
</dbReference>
<evidence type="ECO:0000259" key="6">
    <source>
        <dbReference type="SMART" id="SM00822"/>
    </source>
</evidence>
<feature type="region of interest" description="Disordered" evidence="4">
    <location>
        <begin position="268"/>
        <end position="295"/>
    </location>
</feature>
<evidence type="ECO:0000256" key="4">
    <source>
        <dbReference type="SAM" id="MobiDB-lite"/>
    </source>
</evidence>
<dbReference type="PRINTS" id="PR00081">
    <property type="entry name" value="GDHRDH"/>
</dbReference>
<dbReference type="Proteomes" id="UP000245916">
    <property type="component" value="Unassembled WGS sequence"/>
</dbReference>
<dbReference type="OrthoDB" id="9781689at2"/>
<accession>A0A2U2IZS6</accession>